<dbReference type="KEGG" id="apro:F751_0215"/>
<feature type="compositionally biased region" description="Pro residues" evidence="1">
    <location>
        <begin position="230"/>
        <end position="246"/>
    </location>
</feature>
<feature type="region of interest" description="Disordered" evidence="1">
    <location>
        <begin position="213"/>
        <end position="251"/>
    </location>
</feature>
<organism evidence="2 3">
    <name type="scientific">Auxenochlorella protothecoides</name>
    <name type="common">Green microalga</name>
    <name type="synonym">Chlorella protothecoides</name>
    <dbReference type="NCBI Taxonomy" id="3075"/>
    <lineage>
        <taxon>Eukaryota</taxon>
        <taxon>Viridiplantae</taxon>
        <taxon>Chlorophyta</taxon>
        <taxon>core chlorophytes</taxon>
        <taxon>Trebouxiophyceae</taxon>
        <taxon>Chlorellales</taxon>
        <taxon>Chlorellaceae</taxon>
        <taxon>Auxenochlorella</taxon>
    </lineage>
</organism>
<name>A0A087SE77_AUXPR</name>
<dbReference type="InterPro" id="IPR016024">
    <property type="entry name" value="ARM-type_fold"/>
</dbReference>
<dbReference type="Proteomes" id="UP000028924">
    <property type="component" value="Unassembled WGS sequence"/>
</dbReference>
<dbReference type="AlphaFoldDB" id="A0A087SE77"/>
<protein>
    <submittedName>
        <fullName evidence="2">Uncharacterized protein</fullName>
    </submittedName>
</protein>
<keyword evidence="3" id="KW-1185">Reference proteome</keyword>
<dbReference type="SUPFAM" id="SSF48371">
    <property type="entry name" value="ARM repeat"/>
    <property type="match status" value="1"/>
</dbReference>
<sequence>MPDPCQHPPNVEAISRLQDEIAGCSSASSLFRLLKRSQARLLVTGLVPLAWQAAAERGLLRPSPSTCKAQTRHQLLTLLVELGMRVATSLDAPALARLAAAAGAVQGGGTQVGPLLAALRRRAAQLPPAAFDPCAAIDTLCVLGCDGPQAGALLSHALDRCLPGLHAMQAAALAKLLVLLIKVCRIEKEGGQRGVCGEPAMLPGAAEPPFPFIPHGTARGRSGGHATPHIPSPSPPSLTPDRPSPPQAGRWEDGSVGLVLATLDARIDQLDALDALCTLRCLAAWPDLSPSLISRLACHIGTRCIGLCAPDLCTLAGALLHLRHVPDETLRDGLVEAARRQVRATPPPQLARLAEAYCRLLGGFPRHRGLLQALQRRVVHSAQEWSGEDLSRLLACFARWGYDARPGPFVAVAADTLARLAPRTSHDALLRALCSLASLAQRSPAVLGQAGLEVRGFVAAAAQLLAAEQGSSRLGARAPALFAALAGLQARPGGLPPGVRAALGAALAAALESAPAPEVERAAWALQALDWGGGPGLADALARAALRTLGALSAAGLALCVCTSGAAADAAGEPVDRHTLRALSVAMRSRLHALGPGDRARLLQALGRLARRTPGGAPAPELLDLLQLLADSVRADDLARLDPVGAAAALAACAHLPRHPGRLVETLKSNLLRHLQSFPHDQLDNAAQALACLSPEDAASRAALEARLHQLKLG</sequence>
<accession>A0A087SE77</accession>
<evidence type="ECO:0000256" key="1">
    <source>
        <dbReference type="SAM" id="MobiDB-lite"/>
    </source>
</evidence>
<dbReference type="EMBL" id="KL662104">
    <property type="protein sequence ID" value="KFM24031.1"/>
    <property type="molecule type" value="Genomic_DNA"/>
</dbReference>
<evidence type="ECO:0000313" key="3">
    <source>
        <dbReference type="Proteomes" id="UP000028924"/>
    </source>
</evidence>
<dbReference type="GeneID" id="23611606"/>
<proteinExistence type="predicted"/>
<reference evidence="2 3" key="1">
    <citation type="journal article" date="2014" name="BMC Genomics">
        <title>Oil accumulation mechanisms of the oleaginous microalga Chlorella protothecoides revealed through its genome, transcriptomes, and proteomes.</title>
        <authorList>
            <person name="Gao C."/>
            <person name="Wang Y."/>
            <person name="Shen Y."/>
            <person name="Yan D."/>
            <person name="He X."/>
            <person name="Dai J."/>
            <person name="Wu Q."/>
        </authorList>
    </citation>
    <scope>NUCLEOTIDE SEQUENCE [LARGE SCALE GENOMIC DNA]</scope>
    <source>
        <strain evidence="2 3">0710</strain>
    </source>
</reference>
<gene>
    <name evidence="2" type="ORF">F751_0215</name>
</gene>
<dbReference type="RefSeq" id="XP_011396912.1">
    <property type="nucleotide sequence ID" value="XM_011398610.1"/>
</dbReference>
<evidence type="ECO:0000313" key="2">
    <source>
        <dbReference type="EMBL" id="KFM24031.1"/>
    </source>
</evidence>